<keyword evidence="6 9" id="KW-0812">Transmembrane</keyword>
<feature type="domain" description="Type II secretion system protein GspF" evidence="11">
    <location>
        <begin position="31"/>
        <end position="152"/>
    </location>
</feature>
<keyword evidence="3 9" id="KW-0813">Transport</keyword>
<evidence type="ECO:0000256" key="7">
    <source>
        <dbReference type="ARBA" id="ARBA00022989"/>
    </source>
</evidence>
<dbReference type="PROSITE" id="PS00874">
    <property type="entry name" value="T2SP_F"/>
    <property type="match status" value="1"/>
</dbReference>
<gene>
    <name evidence="12" type="ORF">UY76_C0026G0004</name>
</gene>
<evidence type="ECO:0000256" key="9">
    <source>
        <dbReference type="RuleBase" id="RU003923"/>
    </source>
</evidence>
<feature type="transmembrane region" description="Helical" evidence="10">
    <location>
        <begin position="336"/>
        <end position="357"/>
    </location>
</feature>
<dbReference type="AlphaFoldDB" id="A0A0G2AIR8"/>
<keyword evidence="7 10" id="KW-1133">Transmembrane helix</keyword>
<dbReference type="FunFam" id="1.20.81.30:FF:000001">
    <property type="entry name" value="Type II secretion system protein F"/>
    <property type="match status" value="1"/>
</dbReference>
<reference evidence="12 13" key="1">
    <citation type="journal article" date="2015" name="Nature">
        <title>rRNA introns, odd ribosomes, and small enigmatic genomes across a large radiation of phyla.</title>
        <authorList>
            <person name="Brown C.T."/>
            <person name="Hug L.A."/>
            <person name="Thomas B.C."/>
            <person name="Sharon I."/>
            <person name="Castelle C.J."/>
            <person name="Singh A."/>
            <person name="Wilkins M.J."/>
            <person name="Williams K.H."/>
            <person name="Banfield J.F."/>
        </authorList>
    </citation>
    <scope>NUCLEOTIDE SEQUENCE [LARGE SCALE GENOMIC DNA]</scope>
</reference>
<dbReference type="Proteomes" id="UP000034054">
    <property type="component" value="Unassembled WGS sequence"/>
</dbReference>
<dbReference type="InterPro" id="IPR042094">
    <property type="entry name" value="T2SS_GspF_sf"/>
</dbReference>
<dbReference type="PANTHER" id="PTHR30012">
    <property type="entry name" value="GENERAL SECRETION PATHWAY PROTEIN"/>
    <property type="match status" value="1"/>
</dbReference>
<feature type="transmembrane region" description="Helical" evidence="10">
    <location>
        <begin position="171"/>
        <end position="199"/>
    </location>
</feature>
<organism evidence="12 13">
    <name type="scientific">Candidatus Uhrbacteria bacterium GW2011_GWA2_52_8d</name>
    <dbReference type="NCBI Taxonomy" id="1618979"/>
    <lineage>
        <taxon>Bacteria</taxon>
        <taxon>Candidatus Uhriibacteriota</taxon>
    </lineage>
</organism>
<dbReference type="InterPro" id="IPR018076">
    <property type="entry name" value="T2SS_GspF_dom"/>
</dbReference>
<dbReference type="PANTHER" id="PTHR30012:SF0">
    <property type="entry name" value="TYPE II SECRETION SYSTEM PROTEIN F-RELATED"/>
    <property type="match status" value="1"/>
</dbReference>
<evidence type="ECO:0000256" key="10">
    <source>
        <dbReference type="SAM" id="Phobius"/>
    </source>
</evidence>
<evidence type="ECO:0000256" key="4">
    <source>
        <dbReference type="ARBA" id="ARBA00022475"/>
    </source>
</evidence>
<keyword evidence="4" id="KW-1003">Cell membrane</keyword>
<evidence type="ECO:0000259" key="11">
    <source>
        <dbReference type="Pfam" id="PF00482"/>
    </source>
</evidence>
<dbReference type="InterPro" id="IPR003004">
    <property type="entry name" value="GspF/PilC"/>
</dbReference>
<dbReference type="GO" id="GO:0009306">
    <property type="term" value="P:protein secretion"/>
    <property type="evidence" value="ECO:0007669"/>
    <property type="project" value="InterPro"/>
</dbReference>
<comment type="subcellular location">
    <subcellularLocation>
        <location evidence="1">Cell inner membrane</location>
        <topology evidence="1">Multi-pass membrane protein</topology>
    </subcellularLocation>
    <subcellularLocation>
        <location evidence="9">Cell membrane</location>
        <topology evidence="9">Multi-pass membrane protein</topology>
    </subcellularLocation>
</comment>
<evidence type="ECO:0000256" key="3">
    <source>
        <dbReference type="ARBA" id="ARBA00022448"/>
    </source>
</evidence>
<dbReference type="PRINTS" id="PR00812">
    <property type="entry name" value="BCTERIALGSPF"/>
</dbReference>
<evidence type="ECO:0000256" key="1">
    <source>
        <dbReference type="ARBA" id="ARBA00004429"/>
    </source>
</evidence>
<comment type="similarity">
    <text evidence="2 9">Belongs to the GSP F family.</text>
</comment>
<evidence type="ECO:0000256" key="5">
    <source>
        <dbReference type="ARBA" id="ARBA00022519"/>
    </source>
</evidence>
<keyword evidence="8 10" id="KW-0472">Membrane</keyword>
<dbReference type="GO" id="GO:0005886">
    <property type="term" value="C:plasma membrane"/>
    <property type="evidence" value="ECO:0007669"/>
    <property type="project" value="UniProtKB-SubCell"/>
</dbReference>
<feature type="transmembrane region" description="Helical" evidence="10">
    <location>
        <begin position="129"/>
        <end position="151"/>
    </location>
</feature>
<evidence type="ECO:0000256" key="6">
    <source>
        <dbReference type="ARBA" id="ARBA00022692"/>
    </source>
</evidence>
<evidence type="ECO:0000256" key="8">
    <source>
        <dbReference type="ARBA" id="ARBA00023136"/>
    </source>
</evidence>
<evidence type="ECO:0000256" key="2">
    <source>
        <dbReference type="ARBA" id="ARBA00005745"/>
    </source>
</evidence>
<dbReference type="PATRIC" id="fig|1618979.3.peg.422"/>
<proteinExistence type="inferred from homology"/>
<name>A0A0G2AIR8_9BACT</name>
<sequence>MSKPQVEEKPWITKIHLFDRMTSKERLVLFKHLGAMIEAGVTLEKGLLAIHEQTRSKAFHRILHLLIKDLQSGENFSSSMKKMPHIFNELVVNLISVGEKTGTLSDSLVRINDHFEKAGELRKKVLSALIYPLIVVAGTIGTVAYLVFVLLPQITPLFISLNVDLPFSTRFVIGAAAIVTSYWLWMFVAVVLGLVALYIAMKAEWFRYRIHYATLFIPLVNTLIKKVQVARFSQMLGVLLASGVAVVPAFKVAAESIEHPVYRRSLEKIAASIQGGENIGLYLQAHPTLFSPLVTQMVRVGEETGRLDKSFLSIAKFTEEEIDEVIKILTTLLEPILMLLIGGLVGFVALAVITPIYQLTSGIGF</sequence>
<feature type="domain" description="Type II secretion system protein GspF" evidence="11">
    <location>
        <begin position="232"/>
        <end position="355"/>
    </location>
</feature>
<dbReference type="Gene3D" id="1.20.81.30">
    <property type="entry name" value="Type II secretion system (T2SS), domain F"/>
    <property type="match status" value="2"/>
</dbReference>
<dbReference type="EMBL" id="LCRH01000026">
    <property type="protein sequence ID" value="KKW32504.1"/>
    <property type="molecule type" value="Genomic_DNA"/>
</dbReference>
<dbReference type="Pfam" id="PF00482">
    <property type="entry name" value="T2SSF"/>
    <property type="match status" value="2"/>
</dbReference>
<comment type="caution">
    <text evidence="12">The sequence shown here is derived from an EMBL/GenBank/DDBJ whole genome shotgun (WGS) entry which is preliminary data.</text>
</comment>
<dbReference type="InterPro" id="IPR001992">
    <property type="entry name" value="T2SS_GspF/T4SS_PilC_CS"/>
</dbReference>
<evidence type="ECO:0000313" key="13">
    <source>
        <dbReference type="Proteomes" id="UP000034054"/>
    </source>
</evidence>
<protein>
    <recommendedName>
        <fullName evidence="11">Type II secretion system protein GspF domain-containing protein</fullName>
    </recommendedName>
</protein>
<keyword evidence="5" id="KW-0997">Cell inner membrane</keyword>
<evidence type="ECO:0000313" key="12">
    <source>
        <dbReference type="EMBL" id="KKW32504.1"/>
    </source>
</evidence>
<accession>A0A0G2AIR8</accession>